<evidence type="ECO:0000313" key="7">
    <source>
        <dbReference type="Proteomes" id="UP001608902"/>
    </source>
</evidence>
<dbReference type="Pfam" id="PF12796">
    <property type="entry name" value="Ank_2"/>
    <property type="match status" value="3"/>
</dbReference>
<evidence type="ECO:0000256" key="1">
    <source>
        <dbReference type="ARBA" id="ARBA00022737"/>
    </source>
</evidence>
<name>A0ABD6ENB7_9BILA</name>
<dbReference type="InterPro" id="IPR036036">
    <property type="entry name" value="SOCS_box-like_dom_sf"/>
</dbReference>
<dbReference type="PROSITE" id="PS50088">
    <property type="entry name" value="ANK_REPEAT"/>
    <property type="match status" value="4"/>
</dbReference>
<reference evidence="6 7" key="1">
    <citation type="submission" date="2024-08" db="EMBL/GenBank/DDBJ databases">
        <title>Gnathostoma spinigerum genome.</title>
        <authorList>
            <person name="Gonzalez-Bertolin B."/>
            <person name="Monzon S."/>
            <person name="Zaballos A."/>
            <person name="Jimenez P."/>
            <person name="Dekumyoy P."/>
            <person name="Varona S."/>
            <person name="Cuesta I."/>
            <person name="Sumanam S."/>
            <person name="Adisakwattana P."/>
            <person name="Gasser R.B."/>
            <person name="Hernandez-Gonzalez A."/>
            <person name="Young N.D."/>
            <person name="Perteguer M.J."/>
        </authorList>
    </citation>
    <scope>NUCLEOTIDE SEQUENCE [LARGE SCALE GENOMIC DNA]</scope>
    <source>
        <strain evidence="6">AL3</strain>
        <tissue evidence="6">Liver</tissue>
    </source>
</reference>
<gene>
    <name evidence="6" type="ORF">AB6A40_008167</name>
</gene>
<sequence length="608" mass="68098">MESDSEASVSQYSENENSRKRSYKTNVPFLYSEGTDHDHILDARIKEEIHSLAGKSVINDMADYSRLVHSVTVGVACRLGRPELTRLLLLNGEGTFPDDRNWFPLHEAAYGLHYDCCDILFKIGHVDPNAQAHDGVTPLLLVCRSDHGHDTSIMIARLLLENGADPNLCSLDEMTPLIQAIKSRNEDLVKLLLESGADPHKNWYNDWTPLHEAANSHNEKIMQWLLDRHLSPFAVDHVGYNALHVAVQEGYLPCVELLLKAAGDNAADLANARLKDDASCVMLAASEGFDKILKILIEYGADCNLLFRPIWSDDPGGGIHALAAAAQRDYWRCVELLVPHVDRGIVARSELDPLSAAAYRGSENCVKIMLDEGFSTEVFTRAPESTIIVPFLIPIFQRSYHTPLREAVRKGHTRVVEMLIEAGATMTYGRDAHSPFLFAFRNRLDPMIARCFLEHNVDLNLRSDGTLTNVPDAALAILGTQNRTSLFKLLKCGLDPALKYWCGCSNENGYSLLYDVQQSPYISDVSELLKLLSVFSPSIPNCCNKIAEIIECEPKVASLAHLCRLSARSCVRPSELLDNRWLKHLHLPLFIKDYLAFKPMPLKFEHYE</sequence>
<dbReference type="AlphaFoldDB" id="A0ABD6ENB7"/>
<protein>
    <recommendedName>
        <fullName evidence="5">SOCS box domain-containing protein</fullName>
    </recommendedName>
</protein>
<proteinExistence type="predicted"/>
<keyword evidence="1" id="KW-0677">Repeat</keyword>
<evidence type="ECO:0000259" key="5">
    <source>
        <dbReference type="PROSITE" id="PS50225"/>
    </source>
</evidence>
<feature type="repeat" description="ANK" evidence="3">
    <location>
        <begin position="172"/>
        <end position="198"/>
    </location>
</feature>
<feature type="compositionally biased region" description="Polar residues" evidence="4">
    <location>
        <begin position="1"/>
        <end position="15"/>
    </location>
</feature>
<keyword evidence="7" id="KW-1185">Reference proteome</keyword>
<evidence type="ECO:0000256" key="3">
    <source>
        <dbReference type="PROSITE-ProRule" id="PRU00023"/>
    </source>
</evidence>
<dbReference type="PROSITE" id="PS50297">
    <property type="entry name" value="ANK_REP_REGION"/>
    <property type="match status" value="4"/>
</dbReference>
<feature type="repeat" description="ANK" evidence="3">
    <location>
        <begin position="134"/>
        <end position="171"/>
    </location>
</feature>
<dbReference type="SMART" id="SM00248">
    <property type="entry name" value="ANK"/>
    <property type="match status" value="10"/>
</dbReference>
<feature type="repeat" description="ANK" evidence="3">
    <location>
        <begin position="399"/>
        <end position="431"/>
    </location>
</feature>
<dbReference type="PANTHER" id="PTHR24198">
    <property type="entry name" value="ANKYRIN REPEAT AND PROTEIN KINASE DOMAIN-CONTAINING PROTEIN"/>
    <property type="match status" value="1"/>
</dbReference>
<dbReference type="Gene3D" id="1.10.750.20">
    <property type="entry name" value="SOCS box"/>
    <property type="match status" value="1"/>
</dbReference>
<comment type="caution">
    <text evidence="6">The sequence shown here is derived from an EMBL/GenBank/DDBJ whole genome shotgun (WGS) entry which is preliminary data.</text>
</comment>
<dbReference type="SUPFAM" id="SSF158235">
    <property type="entry name" value="SOCS box-like"/>
    <property type="match status" value="1"/>
</dbReference>
<dbReference type="Proteomes" id="UP001608902">
    <property type="component" value="Unassembled WGS sequence"/>
</dbReference>
<dbReference type="InterPro" id="IPR002110">
    <property type="entry name" value="Ankyrin_rpt"/>
</dbReference>
<dbReference type="SUPFAM" id="SSF48403">
    <property type="entry name" value="Ankyrin repeat"/>
    <property type="match status" value="1"/>
</dbReference>
<accession>A0ABD6ENB7</accession>
<keyword evidence="2 3" id="KW-0040">ANK repeat</keyword>
<organism evidence="6 7">
    <name type="scientific">Gnathostoma spinigerum</name>
    <dbReference type="NCBI Taxonomy" id="75299"/>
    <lineage>
        <taxon>Eukaryota</taxon>
        <taxon>Metazoa</taxon>
        <taxon>Ecdysozoa</taxon>
        <taxon>Nematoda</taxon>
        <taxon>Chromadorea</taxon>
        <taxon>Rhabditida</taxon>
        <taxon>Spirurina</taxon>
        <taxon>Gnathostomatomorpha</taxon>
        <taxon>Gnathostomatoidea</taxon>
        <taxon>Gnathostomatidae</taxon>
        <taxon>Gnathostoma</taxon>
    </lineage>
</organism>
<feature type="region of interest" description="Disordered" evidence="4">
    <location>
        <begin position="1"/>
        <end position="20"/>
    </location>
</feature>
<evidence type="ECO:0000256" key="4">
    <source>
        <dbReference type="SAM" id="MobiDB-lite"/>
    </source>
</evidence>
<feature type="domain" description="SOCS box" evidence="5">
    <location>
        <begin position="555"/>
        <end position="601"/>
    </location>
</feature>
<dbReference type="PROSITE" id="PS50225">
    <property type="entry name" value="SOCS"/>
    <property type="match status" value="1"/>
</dbReference>
<evidence type="ECO:0000313" key="6">
    <source>
        <dbReference type="EMBL" id="MFH4981458.1"/>
    </source>
</evidence>
<feature type="repeat" description="ANK" evidence="3">
    <location>
        <begin position="238"/>
        <end position="264"/>
    </location>
</feature>
<dbReference type="Pfam" id="PF07525">
    <property type="entry name" value="SOCS_box"/>
    <property type="match status" value="1"/>
</dbReference>
<dbReference type="InterPro" id="IPR001496">
    <property type="entry name" value="SOCS_box"/>
</dbReference>
<evidence type="ECO:0000256" key="2">
    <source>
        <dbReference type="ARBA" id="ARBA00023043"/>
    </source>
</evidence>
<dbReference type="EMBL" id="JBGFUD010007244">
    <property type="protein sequence ID" value="MFH4981458.1"/>
    <property type="molecule type" value="Genomic_DNA"/>
</dbReference>
<dbReference type="PANTHER" id="PTHR24198:SF190">
    <property type="entry name" value="DYNEIN HEAVY CHAIN 12, AXONEMAL-LIKE"/>
    <property type="match status" value="1"/>
</dbReference>
<dbReference type="InterPro" id="IPR036770">
    <property type="entry name" value="Ankyrin_rpt-contain_sf"/>
</dbReference>
<dbReference type="SMART" id="SM00969">
    <property type="entry name" value="SOCS_box"/>
    <property type="match status" value="1"/>
</dbReference>
<dbReference type="Gene3D" id="1.25.40.20">
    <property type="entry name" value="Ankyrin repeat-containing domain"/>
    <property type="match status" value="3"/>
</dbReference>